<feature type="transmembrane region" description="Helical" evidence="6">
    <location>
        <begin position="715"/>
        <end position="734"/>
    </location>
</feature>
<dbReference type="EMBL" id="CACSHJ010000089">
    <property type="protein sequence ID" value="CAA0381233.1"/>
    <property type="molecule type" value="Genomic_DNA"/>
</dbReference>
<dbReference type="Pfam" id="PF13906">
    <property type="entry name" value="AA_permease_C"/>
    <property type="match status" value="1"/>
</dbReference>
<keyword evidence="5 6" id="KW-0472">Membrane</keyword>
<dbReference type="GO" id="GO:0022857">
    <property type="term" value="F:transmembrane transporter activity"/>
    <property type="evidence" value="ECO:0007669"/>
    <property type="project" value="InterPro"/>
</dbReference>
<feature type="transmembrane region" description="Helical" evidence="6">
    <location>
        <begin position="571"/>
        <end position="593"/>
    </location>
</feature>
<evidence type="ECO:0000256" key="5">
    <source>
        <dbReference type="ARBA" id="ARBA00023136"/>
    </source>
</evidence>
<proteinExistence type="inferred from homology"/>
<evidence type="ECO:0000256" key="2">
    <source>
        <dbReference type="ARBA" id="ARBA00008572"/>
    </source>
</evidence>
<organism evidence="9 10">
    <name type="scientific">Arabidopsis thaliana</name>
    <name type="common">Mouse-ear cress</name>
    <dbReference type="NCBI Taxonomy" id="3702"/>
    <lineage>
        <taxon>Eukaryota</taxon>
        <taxon>Viridiplantae</taxon>
        <taxon>Streptophyta</taxon>
        <taxon>Embryophyta</taxon>
        <taxon>Tracheophyta</taxon>
        <taxon>Spermatophyta</taxon>
        <taxon>Magnoliopsida</taxon>
        <taxon>eudicotyledons</taxon>
        <taxon>Gunneridae</taxon>
        <taxon>Pentapetalae</taxon>
        <taxon>rosids</taxon>
        <taxon>malvids</taxon>
        <taxon>Brassicales</taxon>
        <taxon>Brassicaceae</taxon>
        <taxon>Camelineae</taxon>
        <taxon>Arabidopsis</taxon>
    </lineage>
</organism>
<keyword evidence="4 6" id="KW-1133">Transmembrane helix</keyword>
<evidence type="ECO:0000256" key="4">
    <source>
        <dbReference type="ARBA" id="ARBA00022989"/>
    </source>
</evidence>
<feature type="transmembrane region" description="Helical" evidence="6">
    <location>
        <begin position="843"/>
        <end position="867"/>
    </location>
</feature>
<dbReference type="AlphaFoldDB" id="A0A5S9X935"/>
<feature type="transmembrane region" description="Helical" evidence="6">
    <location>
        <begin position="446"/>
        <end position="467"/>
    </location>
</feature>
<feature type="transmembrane region" description="Helical" evidence="6">
    <location>
        <begin position="879"/>
        <end position="902"/>
    </location>
</feature>
<evidence type="ECO:0000256" key="6">
    <source>
        <dbReference type="SAM" id="Phobius"/>
    </source>
</evidence>
<feature type="domain" description="Cationic amino acid transporter C-terminal" evidence="8">
    <location>
        <begin position="881"/>
        <end position="931"/>
    </location>
</feature>
<feature type="transmembrane region" description="Helical" evidence="6">
    <location>
        <begin position="740"/>
        <end position="759"/>
    </location>
</feature>
<dbReference type="OrthoDB" id="3900342at2759"/>
<feature type="transmembrane region" description="Helical" evidence="6">
    <location>
        <begin position="383"/>
        <end position="403"/>
    </location>
</feature>
<dbReference type="Pfam" id="PF03478">
    <property type="entry name" value="Beta-prop_KIB1-4"/>
    <property type="match status" value="1"/>
</dbReference>
<dbReference type="ExpressionAtlas" id="A0A5S9X935">
    <property type="expression patterns" value="baseline and differential"/>
</dbReference>
<dbReference type="InterPro" id="IPR029485">
    <property type="entry name" value="CAT_C"/>
</dbReference>
<evidence type="ECO:0000256" key="1">
    <source>
        <dbReference type="ARBA" id="ARBA00004141"/>
    </source>
</evidence>
<evidence type="ECO:0000256" key="3">
    <source>
        <dbReference type="ARBA" id="ARBA00022692"/>
    </source>
</evidence>
<keyword evidence="3 6" id="KW-0812">Transmembrane</keyword>
<name>A0A5S9X935_ARATH</name>
<comment type="subcellular location">
    <subcellularLocation>
        <location evidence="1">Membrane</location>
        <topology evidence="1">Multi-pass membrane protein</topology>
    </subcellularLocation>
</comment>
<evidence type="ECO:0000313" key="9">
    <source>
        <dbReference type="EMBL" id="CAA0381233.1"/>
    </source>
</evidence>
<dbReference type="PANTHER" id="PTHR43243:SF15">
    <property type="entry name" value="CATIONIC AMINO ACID TRANSPORTER 4, VACUOLAR"/>
    <property type="match status" value="1"/>
</dbReference>
<feature type="domain" description="KIB1-4 beta-propeller" evidence="7">
    <location>
        <begin position="64"/>
        <end position="254"/>
    </location>
</feature>
<dbReference type="InterPro" id="IPR005174">
    <property type="entry name" value="KIB1-4_b-propeller"/>
</dbReference>
<dbReference type="GO" id="GO:0016020">
    <property type="term" value="C:membrane"/>
    <property type="evidence" value="ECO:0007669"/>
    <property type="project" value="UniProtKB-SubCell"/>
</dbReference>
<feature type="transmembrane region" description="Helical" evidence="6">
    <location>
        <begin position="660"/>
        <end position="683"/>
    </location>
</feature>
<gene>
    <name evidence="9" type="ORF">C24_LOCUS11487</name>
</gene>
<accession>A0A5S9X935</accession>
<dbReference type="PANTHER" id="PTHR43243">
    <property type="entry name" value="INNER MEMBRANE TRANSPORTER YGJI-RELATED"/>
    <property type="match status" value="1"/>
</dbReference>
<feature type="transmembrane region" description="Helical" evidence="6">
    <location>
        <begin position="908"/>
        <end position="926"/>
    </location>
</feature>
<protein>
    <recommendedName>
        <fullName evidence="11">Cationic amino acid transporter C-terminal domain-containing protein</fullName>
    </recommendedName>
</protein>
<dbReference type="Proteomes" id="UP000434276">
    <property type="component" value="Unassembled WGS sequence"/>
</dbReference>
<dbReference type="InterPro" id="IPR002293">
    <property type="entry name" value="AA/rel_permease1"/>
</dbReference>
<feature type="transmembrane region" description="Helical" evidence="6">
    <location>
        <begin position="538"/>
        <end position="559"/>
    </location>
</feature>
<dbReference type="Pfam" id="PF13520">
    <property type="entry name" value="AA_permease_2"/>
    <property type="match status" value="1"/>
</dbReference>
<evidence type="ECO:0008006" key="11">
    <source>
        <dbReference type="Google" id="ProtNLM"/>
    </source>
</evidence>
<feature type="transmembrane region" description="Helical" evidence="6">
    <location>
        <begin position="504"/>
        <end position="526"/>
    </location>
</feature>
<feature type="transmembrane region" description="Helical" evidence="6">
    <location>
        <begin position="614"/>
        <end position="640"/>
    </location>
</feature>
<sequence length="953" mass="103841">MSESEEKTCNDDPKQPTLVRDLVISILDRLRFSDFHRARCISSEWYYASKSCIRVTTPWIIMFPYNTDWKENSSCKAVLWVDEETRDYLVVWNYDGFFAYHKKGDDKNNWKVIQPLMNQRCVDMVCKESKLYVLTDTHVTVLDFSHADASPIQCASFKSPNYGNDSFCGKNLAVTLSGQVLIVIHSGGVYKMDPKSLEWSRTNSLGDEAFIFDLGITVAAKDGVMKNCIYFYADPPYRPRRRFVRNAESGISVYHIKTKKVVQVYQPALTASSPISFSSARWFLNSCFKPKSMFWTKGLMNWRLDGIFTNENLTKVGIVHASRVISGSDTPSDGFALNRLENQTGVDSAKLVDMNSLVRRKQVDSVHLIKNDGPHQLAKKLSAVDLVAIGVGTTIGAGVYILVGTVAREHTGPALAVSFFIAGVAAALSACCYAELASRCPSAGSAYHYAYICLGEGIAWLVGWALVLDYTIGGSAIARGITPNLASFFGGLDNLPVFLARQTIPGVGIVVDPCAALLIMIVTILLCFGIKESSTVQAIVTSVNVCTLVFIIVVGGYLACKTGWVGYDLPSGYFPFGLNGILAGSAVVFFSYIGFDTVTSTAEEVKNPQRDLPLGIGIALLICCILYMLLSVVIVGLVPYYSLNPDTPISSAFGDSGMQWAAYILTTGAITALCASLLGSLLAQPRIFMAMARDGLLPAFFSEISPRTQVPVKSTIAIGVLAAALAFFMDVAQLSEMVSVGTLMAFTAVAVCVLVLRYVPPDGVPLSSSSQTLSDTDESRAETENFLVDAIESSDSPLLGNETARDEKYFGKRRKIAAWSIALVCIGVLGLASAASAERLPSFPRFTICGVSAVILLGSLITLGYIDEDEERHNFGHKGGFLCPFVPYLPVLCILINTYLIINIGAGTWIRVLIWLLIGSMIYIFYGRSHSLLNNAVYVPTMTCTRKTTDHLA</sequence>
<dbReference type="Gene3D" id="1.20.1740.10">
    <property type="entry name" value="Amino acid/polyamine transporter I"/>
    <property type="match status" value="1"/>
</dbReference>
<dbReference type="FunFam" id="1.20.1740.10:FF:000010">
    <property type="entry name" value="probable cationic amino acid transporter"/>
    <property type="match status" value="1"/>
</dbReference>
<reference evidence="9 10" key="1">
    <citation type="submission" date="2019-12" db="EMBL/GenBank/DDBJ databases">
        <authorList>
            <person name="Jiao W.-B."/>
            <person name="Schneeberger K."/>
        </authorList>
    </citation>
    <scope>NUCLEOTIDE SEQUENCE [LARGE SCALE GENOMIC DNA]</scope>
    <source>
        <strain evidence="10">cv. C24</strain>
    </source>
</reference>
<feature type="transmembrane region" description="Helical" evidence="6">
    <location>
        <begin position="415"/>
        <end position="434"/>
    </location>
</feature>
<evidence type="ECO:0000259" key="7">
    <source>
        <dbReference type="Pfam" id="PF03478"/>
    </source>
</evidence>
<feature type="transmembrane region" description="Helical" evidence="6">
    <location>
        <begin position="816"/>
        <end position="837"/>
    </location>
</feature>
<comment type="similarity">
    <text evidence="2">Belongs to the amino acid-polyamine-organocation (APC) superfamily. Cationic amino acid transporter (CAT) (TC 2.A.3.3) family.</text>
</comment>
<evidence type="ECO:0000259" key="8">
    <source>
        <dbReference type="Pfam" id="PF13906"/>
    </source>
</evidence>
<evidence type="ECO:0000313" key="10">
    <source>
        <dbReference type="Proteomes" id="UP000434276"/>
    </source>
</evidence>